<accession>I1XFN3</accession>
<dbReference type="InterPro" id="IPR002104">
    <property type="entry name" value="Integrase_catalytic"/>
</dbReference>
<evidence type="ECO:0000256" key="1">
    <source>
        <dbReference type="ARBA" id="ARBA00008857"/>
    </source>
</evidence>
<name>I1XFN3_METNJ</name>
<dbReference type="GO" id="GO:0003677">
    <property type="term" value="F:DNA binding"/>
    <property type="evidence" value="ECO:0007669"/>
    <property type="project" value="UniProtKB-UniRule"/>
</dbReference>
<evidence type="ECO:0000313" key="5">
    <source>
        <dbReference type="EMBL" id="AFI83202.1"/>
    </source>
</evidence>
<dbReference type="InterPro" id="IPR010998">
    <property type="entry name" value="Integrase_recombinase_N"/>
</dbReference>
<evidence type="ECO:0000256" key="2">
    <source>
        <dbReference type="ARBA" id="ARBA00022908"/>
    </source>
</evidence>
<proteinExistence type="inferred from homology"/>
<dbReference type="CDD" id="cd00796">
    <property type="entry name" value="INT_Rci_Hp1_C"/>
    <property type="match status" value="1"/>
</dbReference>
<dbReference type="InterPro" id="IPR011010">
    <property type="entry name" value="DNA_brk_join_enz"/>
</dbReference>
<gene>
    <name evidence="5" type="ordered locus">Q7A_345</name>
</gene>
<dbReference type="RefSeq" id="WP_014705577.1">
    <property type="nucleotide sequence ID" value="NC_017857.3"/>
</dbReference>
<evidence type="ECO:0000313" key="6">
    <source>
        <dbReference type="Proteomes" id="UP000009144"/>
    </source>
</evidence>
<dbReference type="GO" id="GO:0006310">
    <property type="term" value="P:DNA recombination"/>
    <property type="evidence" value="ECO:0007669"/>
    <property type="project" value="UniProtKB-KW"/>
</dbReference>
<dbReference type="PANTHER" id="PTHR30349:SF41">
    <property type="entry name" value="INTEGRASE_RECOMBINASE PROTEIN MJ0367-RELATED"/>
    <property type="match status" value="1"/>
</dbReference>
<protein>
    <submittedName>
        <fullName evidence="5">Site-specific recombinase XerD</fullName>
    </submittedName>
</protein>
<dbReference type="AlphaFoldDB" id="I1XFN3"/>
<dbReference type="EMBL" id="CP003390">
    <property type="protein sequence ID" value="AFI83202.1"/>
    <property type="molecule type" value="Genomic_DNA"/>
</dbReference>
<dbReference type="InterPro" id="IPR013762">
    <property type="entry name" value="Integrase-like_cat_sf"/>
</dbReference>
<comment type="similarity">
    <text evidence="1">Belongs to the 'phage' integrase family.</text>
</comment>
<dbReference type="PROSITE" id="PS51898">
    <property type="entry name" value="TYR_RECOMBINASE"/>
    <property type="match status" value="1"/>
</dbReference>
<dbReference type="InterPro" id="IPR050090">
    <property type="entry name" value="Tyrosine_recombinase_XerCD"/>
</dbReference>
<keyword evidence="4" id="KW-0233">DNA recombination</keyword>
<dbReference type="PROSITE" id="PS51900">
    <property type="entry name" value="CB"/>
    <property type="match status" value="1"/>
</dbReference>
<dbReference type="InterPro" id="IPR044068">
    <property type="entry name" value="CB"/>
</dbReference>
<reference evidence="5 6" key="1">
    <citation type="journal article" date="2012" name="J. Bacteriol.">
        <title>Complete genome sequences of Methylophaga sp. strain JAM1 and Methylophaga sp. strain JAM7.</title>
        <authorList>
            <person name="Villeneuve C."/>
            <person name="Martineau C."/>
            <person name="Mauffrey F."/>
            <person name="Villemur R."/>
        </authorList>
    </citation>
    <scope>NUCLEOTIDE SEQUENCE [LARGE SCALE GENOMIC DNA]</scope>
    <source>
        <strain evidence="5 6">JAM1</strain>
    </source>
</reference>
<dbReference type="eggNOG" id="COG0582">
    <property type="taxonomic scope" value="Bacteria"/>
</dbReference>
<dbReference type="Pfam" id="PF00589">
    <property type="entry name" value="Phage_integrase"/>
    <property type="match status" value="1"/>
</dbReference>
<dbReference type="HOGENOM" id="CLU_027562_17_7_6"/>
<dbReference type="PANTHER" id="PTHR30349">
    <property type="entry name" value="PHAGE INTEGRASE-RELATED"/>
    <property type="match status" value="1"/>
</dbReference>
<keyword evidence="3" id="KW-0238">DNA-binding</keyword>
<sequence>MGRKKPAGLFNRDGIWHIDKWIGGRRICKSCATSSLAEAEAQLICLIEADRQARVFGIRPKRTFEEAAAAYIKKYADQKSIDSAISKLKQVVPYIGHLPLDEINRDTLDEWVAMRMELNLATNTINHGLKIVRRVLNVAERELIDENNLTWLLKAPFIKLLPVEQQREPYPITWEEEKALLNALPTHLKEMSLFVLNTGCRDQEICHLRWHWEVTVPGLNISVFVIPKAFTKGKRDRLIVLNRIARDIVERQRGKHPEFVFSYGGNGLYQMNNTGWQNARQKIELPELRVHDLRHTFGTRLRALGSSFEDCRDLLGHKPKRTTDIYCQHSITGLLREVEKLCPNAFGGHPKIVLFRKPVGLDSRKIPAGKKKRPAEIQLTA</sequence>
<dbReference type="Proteomes" id="UP000009144">
    <property type="component" value="Chromosome"/>
</dbReference>
<dbReference type="SUPFAM" id="SSF56349">
    <property type="entry name" value="DNA breaking-rejoining enzymes"/>
    <property type="match status" value="1"/>
</dbReference>
<dbReference type="PATRIC" id="fig|754476.3.peg.341"/>
<reference evidence="5 6" key="2">
    <citation type="journal article" date="2013" name="Int. J. Syst. Evol. Microbiol.">
        <title>Methylophaga nitratireducenticrescens sp. nov. and Methylophaga frappieri sp. nov., isolated from the biofilm of the methanol-fed denitrification system treating the seawater at the Montreal Biodome.</title>
        <authorList>
            <person name="Villeneuve C."/>
            <person name="Martineau C."/>
            <person name="Mauffrey F."/>
            <person name="Villemur R."/>
        </authorList>
    </citation>
    <scope>NUCLEOTIDE SEQUENCE [LARGE SCALE GENOMIC DNA]</scope>
    <source>
        <strain evidence="5 6">JAM1</strain>
    </source>
</reference>
<dbReference type="STRING" id="754476.Q7A_345"/>
<organism evidence="5 6">
    <name type="scientific">Methylophaga nitratireducenticrescens</name>
    <dbReference type="NCBI Taxonomy" id="754476"/>
    <lineage>
        <taxon>Bacteria</taxon>
        <taxon>Pseudomonadati</taxon>
        <taxon>Pseudomonadota</taxon>
        <taxon>Gammaproteobacteria</taxon>
        <taxon>Thiotrichales</taxon>
        <taxon>Piscirickettsiaceae</taxon>
        <taxon>Methylophaga</taxon>
    </lineage>
</organism>
<evidence type="ECO:0000256" key="3">
    <source>
        <dbReference type="ARBA" id="ARBA00023125"/>
    </source>
</evidence>
<dbReference type="KEGG" id="mej:Q7A_345"/>
<dbReference type="Gene3D" id="1.10.150.130">
    <property type="match status" value="1"/>
</dbReference>
<keyword evidence="6" id="KW-1185">Reference proteome</keyword>
<keyword evidence="2" id="KW-0229">DNA integration</keyword>
<dbReference type="OrthoDB" id="9795573at2"/>
<evidence type="ECO:0000256" key="4">
    <source>
        <dbReference type="ARBA" id="ARBA00023172"/>
    </source>
</evidence>
<dbReference type="Gene3D" id="1.10.443.10">
    <property type="entry name" value="Intergrase catalytic core"/>
    <property type="match status" value="1"/>
</dbReference>
<dbReference type="GO" id="GO:0015074">
    <property type="term" value="P:DNA integration"/>
    <property type="evidence" value="ECO:0007669"/>
    <property type="project" value="UniProtKB-KW"/>
</dbReference>